<dbReference type="Gene3D" id="2.60.120.1440">
    <property type="match status" value="1"/>
</dbReference>
<feature type="transmembrane region" description="Helical" evidence="1">
    <location>
        <begin position="70"/>
        <end position="90"/>
    </location>
</feature>
<keyword evidence="1" id="KW-0472">Membrane</keyword>
<evidence type="ECO:0000313" key="5">
    <source>
        <dbReference type="Proteomes" id="UP000533637"/>
    </source>
</evidence>
<dbReference type="Pfam" id="PF16344">
    <property type="entry name" value="FecR_C"/>
    <property type="match status" value="1"/>
</dbReference>
<dbReference type="RefSeq" id="WP_183670119.1">
    <property type="nucleotide sequence ID" value="NZ_BMPB01000001.1"/>
</dbReference>
<feature type="domain" description="Protein FecR C-terminal" evidence="3">
    <location>
        <begin position="242"/>
        <end position="305"/>
    </location>
</feature>
<dbReference type="EMBL" id="JACHOC010000003">
    <property type="protein sequence ID" value="MBB4621820.1"/>
    <property type="molecule type" value="Genomic_DNA"/>
</dbReference>
<dbReference type="Gene3D" id="3.55.50.30">
    <property type="match status" value="1"/>
</dbReference>
<dbReference type="Pfam" id="PF04773">
    <property type="entry name" value="FecR"/>
    <property type="match status" value="1"/>
</dbReference>
<keyword evidence="5" id="KW-1185">Reference proteome</keyword>
<sequence length="314" mass="36503">MEQKLLHKYIAGDANPQEKETVIRWIEADKKNMEEFLSARKLYDLTVWQNDLVTETYATAGRLRKICIEFAKIAAIFIGSIILVTIFYPANETVPEETGIQKLYVPAGQRAELTLSDGTKVWLNAKTTFSFPDHFDDHQRNVILDGEAYFDVAHNEKSPFVIQTEKYNVKVLGTEFNVRAYKEDEIYAFETALINGSVEIETADHAVKKQLQPKEKAYAENGQLEIKPITEFDQYLWKEGLICFDDNNLAEIFKKLDFYYNIPVKIENTKILDKRYTGKFRSSDGIEHILKTLQLKTKFRYERKEYPDNIIVIK</sequence>
<dbReference type="PIRSF" id="PIRSF018266">
    <property type="entry name" value="FecR"/>
    <property type="match status" value="1"/>
</dbReference>
<evidence type="ECO:0000259" key="3">
    <source>
        <dbReference type="Pfam" id="PF16344"/>
    </source>
</evidence>
<feature type="domain" description="FecR protein" evidence="2">
    <location>
        <begin position="104"/>
        <end position="198"/>
    </location>
</feature>
<keyword evidence="1" id="KW-0812">Transmembrane</keyword>
<keyword evidence="1" id="KW-1133">Transmembrane helix</keyword>
<dbReference type="InterPro" id="IPR006860">
    <property type="entry name" value="FecR"/>
</dbReference>
<dbReference type="PANTHER" id="PTHR30273">
    <property type="entry name" value="PERIPLASMIC SIGNAL SENSOR AND SIGMA FACTOR ACTIVATOR FECR-RELATED"/>
    <property type="match status" value="1"/>
</dbReference>
<reference evidence="4 5" key="1">
    <citation type="submission" date="2020-08" db="EMBL/GenBank/DDBJ databases">
        <title>Genomic Encyclopedia of Type Strains, Phase IV (KMG-IV): sequencing the most valuable type-strain genomes for metagenomic binning, comparative biology and taxonomic classification.</title>
        <authorList>
            <person name="Goeker M."/>
        </authorList>
    </citation>
    <scope>NUCLEOTIDE SEQUENCE [LARGE SCALE GENOMIC DNA]</scope>
    <source>
        <strain evidence="4 5">DSM 102983</strain>
    </source>
</reference>
<evidence type="ECO:0000259" key="2">
    <source>
        <dbReference type="Pfam" id="PF04773"/>
    </source>
</evidence>
<evidence type="ECO:0000313" key="4">
    <source>
        <dbReference type="EMBL" id="MBB4621820.1"/>
    </source>
</evidence>
<proteinExistence type="predicted"/>
<dbReference type="InterPro" id="IPR032508">
    <property type="entry name" value="FecR_C"/>
</dbReference>
<name>A0ABR6KK66_9BACT</name>
<dbReference type="Proteomes" id="UP000533637">
    <property type="component" value="Unassembled WGS sequence"/>
</dbReference>
<dbReference type="InterPro" id="IPR012373">
    <property type="entry name" value="Ferrdict_sens_TM"/>
</dbReference>
<organism evidence="4 5">
    <name type="scientific">Parabacteroides faecis</name>
    <dbReference type="NCBI Taxonomy" id="1217282"/>
    <lineage>
        <taxon>Bacteria</taxon>
        <taxon>Pseudomonadati</taxon>
        <taxon>Bacteroidota</taxon>
        <taxon>Bacteroidia</taxon>
        <taxon>Bacteroidales</taxon>
        <taxon>Tannerellaceae</taxon>
        <taxon>Parabacteroides</taxon>
    </lineage>
</organism>
<comment type="caution">
    <text evidence="4">The sequence shown here is derived from an EMBL/GenBank/DDBJ whole genome shotgun (WGS) entry which is preliminary data.</text>
</comment>
<gene>
    <name evidence="4" type="ORF">GGQ57_001717</name>
</gene>
<dbReference type="PANTHER" id="PTHR30273:SF2">
    <property type="entry name" value="PROTEIN FECR"/>
    <property type="match status" value="1"/>
</dbReference>
<protein>
    <submittedName>
        <fullName evidence="4">Ferric-dicitrate binding protein FerR (Iron transport regulator)</fullName>
    </submittedName>
</protein>
<accession>A0ABR6KK66</accession>
<evidence type="ECO:0000256" key="1">
    <source>
        <dbReference type="SAM" id="Phobius"/>
    </source>
</evidence>